<keyword evidence="2" id="KW-1185">Reference proteome</keyword>
<accession>A0ABN0W6V7</accession>
<dbReference type="Gene3D" id="3.40.720.10">
    <property type="entry name" value="Alkaline Phosphatase, subunit A"/>
    <property type="match status" value="1"/>
</dbReference>
<dbReference type="SUPFAM" id="SSF53649">
    <property type="entry name" value="Alkaline phosphatase-like"/>
    <property type="match status" value="1"/>
</dbReference>
<comment type="caution">
    <text evidence="1">The sequence shown here is derived from an EMBL/GenBank/DDBJ whole genome shotgun (WGS) entry which is preliminary data.</text>
</comment>
<dbReference type="InterPro" id="IPR002591">
    <property type="entry name" value="Phosphodiest/P_Trfase"/>
</dbReference>
<dbReference type="InterPro" id="IPR017850">
    <property type="entry name" value="Alkaline_phosphatase_core_sf"/>
</dbReference>
<name>A0ABN0W6V7_9ACTN</name>
<evidence type="ECO:0000313" key="2">
    <source>
        <dbReference type="Proteomes" id="UP001501822"/>
    </source>
</evidence>
<dbReference type="Proteomes" id="UP001501822">
    <property type="component" value="Unassembled WGS sequence"/>
</dbReference>
<protein>
    <submittedName>
        <fullName evidence="1">Alkaline phosphatase family protein</fullName>
    </submittedName>
</protein>
<organism evidence="1 2">
    <name type="scientific">Actinoallomurus spadix</name>
    <dbReference type="NCBI Taxonomy" id="79912"/>
    <lineage>
        <taxon>Bacteria</taxon>
        <taxon>Bacillati</taxon>
        <taxon>Actinomycetota</taxon>
        <taxon>Actinomycetes</taxon>
        <taxon>Streptosporangiales</taxon>
        <taxon>Thermomonosporaceae</taxon>
        <taxon>Actinoallomurus</taxon>
    </lineage>
</organism>
<evidence type="ECO:0000313" key="1">
    <source>
        <dbReference type="EMBL" id="GAA0327231.1"/>
    </source>
</evidence>
<gene>
    <name evidence="1" type="ORF">GCM10010151_16510</name>
</gene>
<proteinExistence type="predicted"/>
<dbReference type="Pfam" id="PF01663">
    <property type="entry name" value="Phosphodiest"/>
    <property type="match status" value="1"/>
</dbReference>
<reference evidence="1 2" key="1">
    <citation type="journal article" date="2019" name="Int. J. Syst. Evol. Microbiol.">
        <title>The Global Catalogue of Microorganisms (GCM) 10K type strain sequencing project: providing services to taxonomists for standard genome sequencing and annotation.</title>
        <authorList>
            <consortium name="The Broad Institute Genomics Platform"/>
            <consortium name="The Broad Institute Genome Sequencing Center for Infectious Disease"/>
            <person name="Wu L."/>
            <person name="Ma J."/>
        </authorList>
    </citation>
    <scope>NUCLEOTIDE SEQUENCE [LARGE SCALE GENOMIC DNA]</scope>
    <source>
        <strain evidence="1 2">JCM 3146</strain>
    </source>
</reference>
<dbReference type="RefSeq" id="WP_252800730.1">
    <property type="nucleotide sequence ID" value="NZ_BAAABM010000009.1"/>
</dbReference>
<dbReference type="EMBL" id="BAAABM010000009">
    <property type="protein sequence ID" value="GAA0327231.1"/>
    <property type="molecule type" value="Genomic_DNA"/>
</dbReference>
<sequence>MTTLPVPAYGRESLADLGPSVLAALGVPGEANVLGLPALPRACVLLVDGLGWELLRAHPDAAPYLSSLAGRPLTAGFPSTTATSVASLGTGRPPGGHGMFGYQVAVPGERRLHNCLRWSDGIDPLTWQAAPTIYDRAVAAGVSAAHVSARAFADSGLTRAVYRGARYLPADALGQLVARAEQAIREGDRAFVTVYHGDLDATGHVHGSRSAAWRHQLGFVDLLARRLAEVMPPDAAFHVTADHGMTDPADRIDIDAEAGVLRKGVALLGGEARARHVYAEPGAAADVLAAWRERLAGRAWVLSREEAIAEGLFGPVEASLAARIGDVLAIPYADVALVATEAEPIESTLVGMHGSLVAAEQLVPLLSREDRG</sequence>